<dbReference type="EMBL" id="UGGP01000001">
    <property type="protein sequence ID" value="STO09068.1"/>
    <property type="molecule type" value="Genomic_DNA"/>
</dbReference>
<evidence type="ECO:0000313" key="4">
    <source>
        <dbReference type="EMBL" id="STO09068.1"/>
    </source>
</evidence>
<dbReference type="Proteomes" id="UP000254060">
    <property type="component" value="Unassembled WGS sequence"/>
</dbReference>
<name>A0A377FWC0_9BACL</name>
<organism evidence="4 5">
    <name type="scientific">Exiguobacterium aurantiacum</name>
    <dbReference type="NCBI Taxonomy" id="33987"/>
    <lineage>
        <taxon>Bacteria</taxon>
        <taxon>Bacillati</taxon>
        <taxon>Bacillota</taxon>
        <taxon>Bacilli</taxon>
        <taxon>Bacillales</taxon>
        <taxon>Bacillales Family XII. Incertae Sedis</taxon>
        <taxon>Exiguobacterium</taxon>
    </lineage>
</organism>
<dbReference type="Pfam" id="PF05048">
    <property type="entry name" value="NosD"/>
    <property type="match status" value="1"/>
</dbReference>
<dbReference type="OrthoDB" id="159063at2"/>
<accession>A0A377FWC0</accession>
<keyword evidence="1" id="KW-1133">Transmembrane helix</keyword>
<evidence type="ECO:0000313" key="5">
    <source>
        <dbReference type="Proteomes" id="UP000254060"/>
    </source>
</evidence>
<feature type="chain" id="PRO_5038749907" evidence="2">
    <location>
        <begin position="20"/>
        <end position="390"/>
    </location>
</feature>
<gene>
    <name evidence="4" type="ORF">NCTC13163_02463</name>
</gene>
<evidence type="ECO:0000256" key="1">
    <source>
        <dbReference type="SAM" id="Phobius"/>
    </source>
</evidence>
<reference evidence="4 5" key="1">
    <citation type="submission" date="2018-06" db="EMBL/GenBank/DDBJ databases">
        <authorList>
            <consortium name="Pathogen Informatics"/>
            <person name="Doyle S."/>
        </authorList>
    </citation>
    <scope>NUCLEOTIDE SEQUENCE [LARGE SCALE GENOMIC DNA]</scope>
    <source>
        <strain evidence="4 5">NCTC13163</strain>
    </source>
</reference>
<feature type="signal peptide" evidence="2">
    <location>
        <begin position="1"/>
        <end position="19"/>
    </location>
</feature>
<keyword evidence="1" id="KW-0812">Transmembrane</keyword>
<dbReference type="InterPro" id="IPR011050">
    <property type="entry name" value="Pectin_lyase_fold/virulence"/>
</dbReference>
<dbReference type="InterPro" id="IPR007742">
    <property type="entry name" value="NosD_dom"/>
</dbReference>
<protein>
    <submittedName>
        <fullName evidence="4">Nitrous oxide reductase family maturation protein NosD</fullName>
    </submittedName>
</protein>
<dbReference type="STRING" id="1397694.GCA_000702585_02949"/>
<proteinExistence type="predicted"/>
<evidence type="ECO:0000259" key="3">
    <source>
        <dbReference type="Pfam" id="PF05048"/>
    </source>
</evidence>
<dbReference type="Gene3D" id="2.160.20.10">
    <property type="entry name" value="Single-stranded right-handed beta-helix, Pectin lyase-like"/>
    <property type="match status" value="1"/>
</dbReference>
<keyword evidence="2" id="KW-0732">Signal</keyword>
<keyword evidence="1" id="KW-0472">Membrane</keyword>
<evidence type="ECO:0000256" key="2">
    <source>
        <dbReference type="SAM" id="SignalP"/>
    </source>
</evidence>
<feature type="transmembrane region" description="Helical" evidence="1">
    <location>
        <begin position="367"/>
        <end position="386"/>
    </location>
</feature>
<feature type="domain" description="Periplasmic copper-binding protein NosD beta helix" evidence="3">
    <location>
        <begin position="114"/>
        <end position="296"/>
    </location>
</feature>
<sequence length="390" mass="42380">MKRYAWIAALLMLATPVGAEEDMETVQLEEPIVIGSNETFDGSGKRFVSCDQPAFRMEGTGALLENVKIEQCAQAEVPAVEVTGLGHQLIDVNVRGAGINVANSYGVRLIRPLIIGNGRAEGISLIDSEASIVIGAIIHHARDGIYVENGSMHQMTRPLVTDSRYGIHLMFPKDVVITSPNLHGNGAGAMIMGTERVRIENGQIHDQTGASATGIMLFEALETTVRANAIFGNRVGLYAEKSDWTLIYDNGINGNDVGLRFKRANEMTMEGNDLTGNRYPVLSFESAHNDVKGNEWGGQTLDVTGDGLSDLPFRSDPYLFLLADTYEAFELLYGSPGLAVLEHVLRSPDDVVLTDVGPRVETRRVSWSGSVGAAVMSSLMILLWVFGRKR</sequence>
<dbReference type="SUPFAM" id="SSF51126">
    <property type="entry name" value="Pectin lyase-like"/>
    <property type="match status" value="1"/>
</dbReference>
<dbReference type="InterPro" id="IPR012334">
    <property type="entry name" value="Pectin_lyas_fold"/>
</dbReference>
<dbReference type="AlphaFoldDB" id="A0A377FWC0"/>
<dbReference type="RefSeq" id="WP_051638928.1">
    <property type="nucleotide sequence ID" value="NZ_UGGP01000001.1"/>
</dbReference>